<dbReference type="EMBL" id="PNQX01000001">
    <property type="protein sequence ID" value="PMQ20398.1"/>
    <property type="molecule type" value="Genomic_DNA"/>
</dbReference>
<protein>
    <submittedName>
        <fullName evidence="2">MFS transporter</fullName>
    </submittedName>
</protein>
<feature type="transmembrane region" description="Helical" evidence="1">
    <location>
        <begin position="316"/>
        <end position="336"/>
    </location>
</feature>
<sequence>MIDNSSEPLIPSTASEARKQSWRAGVLAVAAVILVGLNLRMGIASASPLFHDLQEMMGYGTFIASLLPTIPVLCFALAGAATSIVLRRTGLELGIALSLLLLTAGLALRVVDSTWALLAGTVVGMSGLAICNVAMPSFIREHHGNRAASMTAVYTTTMSIGATLASAVSIPLAVQAGSPTAALALWAIPAGLALLAFIPLSIPGQRQVAKQGAHVPAWPLLATRKGMLFTSVFGIQSLLVYTVVSWLPHILISRGLEPAAAGLMLGIVQAVSIPAVMVMLWMASKPSLLRSAFLLTASCSVLGFTALLLLPVELSLPTSVLIGLGFGVFPLVMLMLSRSGGSAEETTALSTVAQSVGYLIAAIGPFALGLMQGALGSWTAGLVIILGFAVVQLLFCYKLGGLRTEAETHQLIEVDGSAEAERP</sequence>
<dbReference type="SUPFAM" id="SSF103473">
    <property type="entry name" value="MFS general substrate transporter"/>
    <property type="match status" value="1"/>
</dbReference>
<organism evidence="2 3">
    <name type="scientific">Glutamicibacter arilaitensis</name>
    <dbReference type="NCBI Taxonomy" id="256701"/>
    <lineage>
        <taxon>Bacteria</taxon>
        <taxon>Bacillati</taxon>
        <taxon>Actinomycetota</taxon>
        <taxon>Actinomycetes</taxon>
        <taxon>Micrococcales</taxon>
        <taxon>Micrococcaceae</taxon>
        <taxon>Glutamicibacter</taxon>
    </lineage>
</organism>
<gene>
    <name evidence="2" type="ORF">CIK84_01910</name>
</gene>
<keyword evidence="1" id="KW-0812">Transmembrane</keyword>
<feature type="transmembrane region" description="Helical" evidence="1">
    <location>
        <begin position="21"/>
        <end position="39"/>
    </location>
</feature>
<dbReference type="PANTHER" id="PTHR23523">
    <property type="match status" value="1"/>
</dbReference>
<feature type="transmembrane region" description="Helical" evidence="1">
    <location>
        <begin position="151"/>
        <end position="174"/>
    </location>
</feature>
<feature type="transmembrane region" description="Helical" evidence="1">
    <location>
        <begin position="180"/>
        <end position="202"/>
    </location>
</feature>
<name>A0A2N7S2K6_9MICC</name>
<dbReference type="InterPro" id="IPR052524">
    <property type="entry name" value="MFS_Cyanate_Porter"/>
</dbReference>
<dbReference type="Gene3D" id="1.20.1250.20">
    <property type="entry name" value="MFS general substrate transporter like domains"/>
    <property type="match status" value="2"/>
</dbReference>
<feature type="transmembrane region" description="Helical" evidence="1">
    <location>
        <begin position="227"/>
        <end position="247"/>
    </location>
</feature>
<dbReference type="RefSeq" id="WP_102597362.1">
    <property type="nucleotide sequence ID" value="NZ_JBQEKY010000036.1"/>
</dbReference>
<feature type="transmembrane region" description="Helical" evidence="1">
    <location>
        <begin position="259"/>
        <end position="280"/>
    </location>
</feature>
<feature type="transmembrane region" description="Helical" evidence="1">
    <location>
        <begin position="59"/>
        <end position="86"/>
    </location>
</feature>
<feature type="transmembrane region" description="Helical" evidence="1">
    <location>
        <begin position="93"/>
        <end position="111"/>
    </location>
</feature>
<keyword evidence="1" id="KW-0472">Membrane</keyword>
<reference evidence="2 3" key="1">
    <citation type="journal article" date="2017" name="Elife">
        <title>Extensive horizontal gene transfer in cheese-associated bacteria.</title>
        <authorList>
            <person name="Bonham K.S."/>
            <person name="Wolfe B.E."/>
            <person name="Dutton R.J."/>
        </authorList>
    </citation>
    <scope>NUCLEOTIDE SEQUENCE [LARGE SCALE GENOMIC DNA]</scope>
    <source>
        <strain evidence="2 3">JB182</strain>
    </source>
</reference>
<keyword evidence="1" id="KW-1133">Transmembrane helix</keyword>
<feature type="transmembrane region" description="Helical" evidence="1">
    <location>
        <begin position="348"/>
        <end position="371"/>
    </location>
</feature>
<dbReference type="PANTHER" id="PTHR23523:SF2">
    <property type="entry name" value="2-NITROIMIDAZOLE TRANSPORTER"/>
    <property type="match status" value="1"/>
</dbReference>
<dbReference type="InterPro" id="IPR036259">
    <property type="entry name" value="MFS_trans_sf"/>
</dbReference>
<evidence type="ECO:0000256" key="1">
    <source>
        <dbReference type="SAM" id="Phobius"/>
    </source>
</evidence>
<feature type="transmembrane region" description="Helical" evidence="1">
    <location>
        <begin position="292"/>
        <end position="310"/>
    </location>
</feature>
<accession>A0A2N7S2K6</accession>
<dbReference type="GO" id="GO:0022857">
    <property type="term" value="F:transmembrane transporter activity"/>
    <property type="evidence" value="ECO:0007669"/>
    <property type="project" value="InterPro"/>
</dbReference>
<feature type="transmembrane region" description="Helical" evidence="1">
    <location>
        <begin position="377"/>
        <end position="397"/>
    </location>
</feature>
<comment type="caution">
    <text evidence="2">The sequence shown here is derived from an EMBL/GenBank/DDBJ whole genome shotgun (WGS) entry which is preliminary data.</text>
</comment>
<evidence type="ECO:0000313" key="2">
    <source>
        <dbReference type="EMBL" id="PMQ20398.1"/>
    </source>
</evidence>
<dbReference type="AlphaFoldDB" id="A0A2N7S2K6"/>
<proteinExistence type="predicted"/>
<feature type="transmembrane region" description="Helical" evidence="1">
    <location>
        <begin position="117"/>
        <end position="139"/>
    </location>
</feature>
<dbReference type="Pfam" id="PF07690">
    <property type="entry name" value="MFS_1"/>
    <property type="match status" value="1"/>
</dbReference>
<dbReference type="InterPro" id="IPR011701">
    <property type="entry name" value="MFS"/>
</dbReference>
<dbReference type="Proteomes" id="UP000235739">
    <property type="component" value="Unassembled WGS sequence"/>
</dbReference>
<evidence type="ECO:0000313" key="3">
    <source>
        <dbReference type="Proteomes" id="UP000235739"/>
    </source>
</evidence>